<reference evidence="1 2" key="1">
    <citation type="submission" date="2019-08" db="EMBL/GenBank/DDBJ databases">
        <title>Bacillus genomes from the desert of Cuatro Cienegas, Coahuila.</title>
        <authorList>
            <person name="Olmedo-Alvarez G."/>
        </authorList>
    </citation>
    <scope>NUCLEOTIDE SEQUENCE [LARGE SCALE GENOMIC DNA]</scope>
    <source>
        <strain evidence="1 2">CH128b_4D</strain>
    </source>
</reference>
<dbReference type="EMBL" id="VTEG01000028">
    <property type="protein sequence ID" value="TYR95744.1"/>
    <property type="molecule type" value="Genomic_DNA"/>
</dbReference>
<name>A0A5D4M1C6_9BACI</name>
<sequence>MTNWVDDIVLYNKTLEYYLEAKIHFERELEEAEKVNDLAAYREAEQHLQKVRLRLLKDFEESWELIKVIEHEYLPDLQMLHAIIETKGEKRFELNWKRKEGQWRPVIPGILEDWYKKKLKALSKEVLESDEFKFVALINE</sequence>
<dbReference type="AlphaFoldDB" id="A0A5D4M1C6"/>
<comment type="caution">
    <text evidence="1">The sequence shown here is derived from an EMBL/GenBank/DDBJ whole genome shotgun (WGS) entry which is preliminary data.</text>
</comment>
<evidence type="ECO:0000313" key="2">
    <source>
        <dbReference type="Proteomes" id="UP000325182"/>
    </source>
</evidence>
<accession>A0A5D4M1C6</accession>
<gene>
    <name evidence="1" type="ORF">FZC84_21365</name>
</gene>
<dbReference type="RefSeq" id="WP_148955215.1">
    <property type="nucleotide sequence ID" value="NZ_VTEG01000028.1"/>
</dbReference>
<organism evidence="1 2">
    <name type="scientific">Rossellomorea vietnamensis</name>
    <dbReference type="NCBI Taxonomy" id="218284"/>
    <lineage>
        <taxon>Bacteria</taxon>
        <taxon>Bacillati</taxon>
        <taxon>Bacillota</taxon>
        <taxon>Bacilli</taxon>
        <taxon>Bacillales</taxon>
        <taxon>Bacillaceae</taxon>
        <taxon>Rossellomorea</taxon>
    </lineage>
</organism>
<dbReference type="Proteomes" id="UP000325182">
    <property type="component" value="Unassembled WGS sequence"/>
</dbReference>
<protein>
    <submittedName>
        <fullName evidence="1">Uncharacterized protein</fullName>
    </submittedName>
</protein>
<proteinExistence type="predicted"/>
<evidence type="ECO:0000313" key="1">
    <source>
        <dbReference type="EMBL" id="TYR95744.1"/>
    </source>
</evidence>